<evidence type="ECO:0000313" key="11">
    <source>
        <dbReference type="Proteomes" id="UP001203284"/>
    </source>
</evidence>
<evidence type="ECO:0000259" key="9">
    <source>
        <dbReference type="Pfam" id="PF13244"/>
    </source>
</evidence>
<sequence>MSEPFALLLTVLVLLTAGWIVTVRERRAAVLGFIAYGLLLALVWIRLAAVDVALTEAAIGGGATGVLLLRVAARLGDLRPMSAQPGRMLKWLAGLVCAGVSLALMALVLALPDPAPSLAGAAMEPLARTGLGNPVTAVLLAYRALDTFLEIIVLLLALIGVWSLGPDRFWGGRPAAWYEGTPSSALTFLARVLPPFGIVIAGYLFWIGADEPGGKFQASTLLAAMWLLTMMAGLVAAPRTGSPALRGALAFGPLVFLVVGLAGIGWGEGFLAYPDRFAKPLILLIEAALAVSIVAALALMVAGPAERNTP</sequence>
<feature type="transmembrane region" description="Helical" evidence="7">
    <location>
        <begin position="218"/>
        <end position="236"/>
    </location>
</feature>
<keyword evidence="11" id="KW-1185">Reference proteome</keyword>
<evidence type="ECO:0000256" key="4">
    <source>
        <dbReference type="ARBA" id="ARBA00022692"/>
    </source>
</evidence>
<dbReference type="InterPro" id="IPR050622">
    <property type="entry name" value="CPA3_antiporter_subunitB"/>
</dbReference>
<gene>
    <name evidence="10" type="ORF">MWN34_02445</name>
</gene>
<proteinExistence type="inferred from homology"/>
<evidence type="ECO:0000259" key="8">
    <source>
        <dbReference type="Pfam" id="PF04039"/>
    </source>
</evidence>
<feature type="transmembrane region" description="Helical" evidence="7">
    <location>
        <begin position="248"/>
        <end position="266"/>
    </location>
</feature>
<dbReference type="EMBL" id="JALKCH010000002">
    <property type="protein sequence ID" value="MCK0195760.1"/>
    <property type="molecule type" value="Genomic_DNA"/>
</dbReference>
<keyword evidence="6 7" id="KW-0472">Membrane</keyword>
<dbReference type="InterPro" id="IPR025383">
    <property type="entry name" value="MrpA_C/MbhD"/>
</dbReference>
<evidence type="ECO:0000256" key="3">
    <source>
        <dbReference type="ARBA" id="ARBA00022475"/>
    </source>
</evidence>
<feature type="transmembrane region" description="Helical" evidence="7">
    <location>
        <begin position="91"/>
        <end position="111"/>
    </location>
</feature>
<evidence type="ECO:0000256" key="6">
    <source>
        <dbReference type="ARBA" id="ARBA00023136"/>
    </source>
</evidence>
<dbReference type="PANTHER" id="PTHR33932:SF4">
    <property type="entry name" value="NA(+)_H(+) ANTIPORTER SUBUNIT B"/>
    <property type="match status" value="1"/>
</dbReference>
<feature type="domain" description="MrpA C-terminal/MbhD" evidence="9">
    <location>
        <begin position="11"/>
        <end position="75"/>
    </location>
</feature>
<feature type="transmembrane region" description="Helical" evidence="7">
    <location>
        <begin position="281"/>
        <end position="302"/>
    </location>
</feature>
<feature type="transmembrane region" description="Helical" evidence="7">
    <location>
        <begin position="53"/>
        <end position="71"/>
    </location>
</feature>
<feature type="transmembrane region" description="Helical" evidence="7">
    <location>
        <begin position="185"/>
        <end position="206"/>
    </location>
</feature>
<name>A0ABT0D733_9HYPH</name>
<organism evidence="10 11">
    <name type="scientific">Ancylobacter crimeensis</name>
    <dbReference type="NCBI Taxonomy" id="2579147"/>
    <lineage>
        <taxon>Bacteria</taxon>
        <taxon>Pseudomonadati</taxon>
        <taxon>Pseudomonadota</taxon>
        <taxon>Alphaproteobacteria</taxon>
        <taxon>Hyphomicrobiales</taxon>
        <taxon>Xanthobacteraceae</taxon>
        <taxon>Ancylobacter</taxon>
    </lineage>
</organism>
<comment type="similarity">
    <text evidence="2">Belongs to the CPA3 antiporters (TC 2.A.63) subunit B family.</text>
</comment>
<keyword evidence="3" id="KW-1003">Cell membrane</keyword>
<evidence type="ECO:0000313" key="10">
    <source>
        <dbReference type="EMBL" id="MCK0195760.1"/>
    </source>
</evidence>
<evidence type="ECO:0000256" key="2">
    <source>
        <dbReference type="ARBA" id="ARBA00009425"/>
    </source>
</evidence>
<accession>A0ABT0D733</accession>
<feature type="domain" description="Na+/H+ antiporter MnhB subunit-related protein" evidence="8">
    <location>
        <begin position="187"/>
        <end position="302"/>
    </location>
</feature>
<evidence type="ECO:0000256" key="7">
    <source>
        <dbReference type="SAM" id="Phobius"/>
    </source>
</evidence>
<dbReference type="RefSeq" id="WP_247026208.1">
    <property type="nucleotide sequence ID" value="NZ_JALKCH010000002.1"/>
</dbReference>
<dbReference type="InterPro" id="IPR007182">
    <property type="entry name" value="MnhB"/>
</dbReference>
<feature type="transmembrane region" description="Helical" evidence="7">
    <location>
        <begin position="6"/>
        <end position="23"/>
    </location>
</feature>
<dbReference type="PANTHER" id="PTHR33932">
    <property type="entry name" value="NA(+)/H(+) ANTIPORTER SUBUNIT B"/>
    <property type="match status" value="1"/>
</dbReference>
<comment type="caution">
    <text evidence="10">The sequence shown here is derived from an EMBL/GenBank/DDBJ whole genome shotgun (WGS) entry which is preliminary data.</text>
</comment>
<dbReference type="Pfam" id="PF04039">
    <property type="entry name" value="MnhB"/>
    <property type="match status" value="1"/>
</dbReference>
<feature type="transmembrane region" description="Helical" evidence="7">
    <location>
        <begin position="30"/>
        <end position="47"/>
    </location>
</feature>
<keyword evidence="4 7" id="KW-0812">Transmembrane</keyword>
<dbReference type="Proteomes" id="UP001203284">
    <property type="component" value="Unassembled WGS sequence"/>
</dbReference>
<evidence type="ECO:0000256" key="1">
    <source>
        <dbReference type="ARBA" id="ARBA00004651"/>
    </source>
</evidence>
<comment type="subcellular location">
    <subcellularLocation>
        <location evidence="1">Cell membrane</location>
        <topology evidence="1">Multi-pass membrane protein</topology>
    </subcellularLocation>
</comment>
<reference evidence="10 11" key="1">
    <citation type="submission" date="2022-04" db="EMBL/GenBank/DDBJ databases">
        <authorList>
            <person name="Grouzdev D.S."/>
            <person name="Pantiukh K.S."/>
            <person name="Krutkina M.S."/>
        </authorList>
    </citation>
    <scope>NUCLEOTIDE SEQUENCE [LARGE SCALE GENOMIC DNA]</scope>
    <source>
        <strain evidence="10 11">6x-1</strain>
    </source>
</reference>
<feature type="transmembrane region" description="Helical" evidence="7">
    <location>
        <begin position="140"/>
        <end position="164"/>
    </location>
</feature>
<keyword evidence="5 7" id="KW-1133">Transmembrane helix</keyword>
<evidence type="ECO:0000256" key="5">
    <source>
        <dbReference type="ARBA" id="ARBA00022989"/>
    </source>
</evidence>
<protein>
    <submittedName>
        <fullName evidence="10">DUF4040 domain-containing protein</fullName>
    </submittedName>
</protein>
<dbReference type="Pfam" id="PF13244">
    <property type="entry name" value="MbhD"/>
    <property type="match status" value="1"/>
</dbReference>